<dbReference type="EMBL" id="JACHVU010000001">
    <property type="protein sequence ID" value="MBB2989113.1"/>
    <property type="molecule type" value="Genomic_DNA"/>
</dbReference>
<dbReference type="InterPro" id="IPR014284">
    <property type="entry name" value="RNA_pol_sigma-70_dom"/>
</dbReference>
<keyword evidence="3" id="KW-0238">DNA-binding</keyword>
<proteinExistence type="predicted"/>
<dbReference type="InterPro" id="IPR000943">
    <property type="entry name" value="RNA_pol_sigma70"/>
</dbReference>
<keyword evidence="2" id="KW-0731">Sigma factor</keyword>
<evidence type="ECO:0000256" key="2">
    <source>
        <dbReference type="ARBA" id="ARBA00023082"/>
    </source>
</evidence>
<accession>A0A839Q107</accession>
<dbReference type="InterPro" id="IPR014322">
    <property type="entry name" value="RNA_pol_sigma-B/F/G"/>
</dbReference>
<evidence type="ECO:0000313" key="9">
    <source>
        <dbReference type="Proteomes" id="UP000550501"/>
    </source>
</evidence>
<dbReference type="AlphaFoldDB" id="A0A839Q107"/>
<keyword evidence="9" id="KW-1185">Reference proteome</keyword>
<gene>
    <name evidence="8" type="ORF">FHR72_000570</name>
</gene>
<comment type="caution">
    <text evidence="8">The sequence shown here is derived from an EMBL/GenBank/DDBJ whole genome shotgun (WGS) entry which is preliminary data.</text>
</comment>
<dbReference type="InterPro" id="IPR007630">
    <property type="entry name" value="RNA_pol_sigma70_r4"/>
</dbReference>
<dbReference type="GO" id="GO:0003677">
    <property type="term" value="F:DNA binding"/>
    <property type="evidence" value="ECO:0007669"/>
    <property type="project" value="UniProtKB-KW"/>
</dbReference>
<dbReference type="Gene3D" id="1.20.120.1810">
    <property type="match status" value="1"/>
</dbReference>
<dbReference type="NCBIfam" id="TIGR02980">
    <property type="entry name" value="SigBFG"/>
    <property type="match status" value="1"/>
</dbReference>
<dbReference type="SUPFAM" id="SSF88946">
    <property type="entry name" value="Sigma2 domain of RNA polymerase sigma factors"/>
    <property type="match status" value="1"/>
</dbReference>
<organism evidence="8 9">
    <name type="scientific">Mycolicibacterium iranicum</name>
    <name type="common">Mycobacterium iranicum</name>
    <dbReference type="NCBI Taxonomy" id="912594"/>
    <lineage>
        <taxon>Bacteria</taxon>
        <taxon>Bacillati</taxon>
        <taxon>Actinomycetota</taxon>
        <taxon>Actinomycetes</taxon>
        <taxon>Mycobacteriales</taxon>
        <taxon>Mycobacteriaceae</taxon>
        <taxon>Mycolicibacterium</taxon>
    </lineage>
</organism>
<dbReference type="Pfam" id="PF04539">
    <property type="entry name" value="Sigma70_r3"/>
    <property type="match status" value="1"/>
</dbReference>
<keyword evidence="1" id="KW-0805">Transcription regulation</keyword>
<dbReference type="GO" id="GO:0006352">
    <property type="term" value="P:DNA-templated transcription initiation"/>
    <property type="evidence" value="ECO:0007669"/>
    <property type="project" value="InterPro"/>
</dbReference>
<dbReference type="PANTHER" id="PTHR30385:SF4">
    <property type="entry name" value="RNA POLYMERASE SIGMA-E FACTOR"/>
    <property type="match status" value="1"/>
</dbReference>
<evidence type="ECO:0000256" key="1">
    <source>
        <dbReference type="ARBA" id="ARBA00023015"/>
    </source>
</evidence>
<dbReference type="PRINTS" id="PR00046">
    <property type="entry name" value="SIGMA70FCT"/>
</dbReference>
<evidence type="ECO:0000256" key="3">
    <source>
        <dbReference type="ARBA" id="ARBA00023125"/>
    </source>
</evidence>
<feature type="domain" description="RNA polymerase sigma-70 region 2" evidence="6">
    <location>
        <begin position="40"/>
        <end position="107"/>
    </location>
</feature>
<dbReference type="InterPro" id="IPR007624">
    <property type="entry name" value="RNA_pol_sigma70_r3"/>
</dbReference>
<evidence type="ECO:0000256" key="4">
    <source>
        <dbReference type="ARBA" id="ARBA00023163"/>
    </source>
</evidence>
<evidence type="ECO:0000259" key="6">
    <source>
        <dbReference type="Pfam" id="PF04542"/>
    </source>
</evidence>
<dbReference type="PANTHER" id="PTHR30385">
    <property type="entry name" value="SIGMA FACTOR F FLAGELLAR"/>
    <property type="match status" value="1"/>
</dbReference>
<evidence type="ECO:0000259" key="7">
    <source>
        <dbReference type="Pfam" id="PF04545"/>
    </source>
</evidence>
<dbReference type="Gene3D" id="1.10.10.10">
    <property type="entry name" value="Winged helix-like DNA-binding domain superfamily/Winged helix DNA-binding domain"/>
    <property type="match status" value="2"/>
</dbReference>
<dbReference type="InterPro" id="IPR036388">
    <property type="entry name" value="WH-like_DNA-bd_sf"/>
</dbReference>
<feature type="domain" description="RNA polymerase sigma-70 region 4" evidence="7">
    <location>
        <begin position="206"/>
        <end position="254"/>
    </location>
</feature>
<protein>
    <submittedName>
        <fullName evidence="8">RNA polymerase sigma-B factor</fullName>
    </submittedName>
</protein>
<dbReference type="InterPro" id="IPR013324">
    <property type="entry name" value="RNA_pol_sigma_r3/r4-like"/>
</dbReference>
<evidence type="ECO:0000259" key="5">
    <source>
        <dbReference type="Pfam" id="PF04539"/>
    </source>
</evidence>
<sequence length="266" mass="29637">MNTSVGDDGRGSAPGVEQLFEKLRNSADANERMGWRRRIITACLPLADNIAYRFIDRGEPKEDLLQVARIGLIKTVDRYDPAKGHFLAFAVPTIRGEVRRYFRDSTWAVRVPRRVQETHLRAREATESLAQRLRRAPSVHEVAEELDVGAAELDHSRRANTAYRPVSLDAVSAVGDGGGGDTLGARCGVDDPGFSLVEDRILLRTAVAQLDPRRREIVGLIYFDGLTQREVAETFGVSQVQVCRLLKDALRQMRRLVCADDLEPCA</sequence>
<keyword evidence="4" id="KW-0804">Transcription</keyword>
<dbReference type="InterPro" id="IPR007627">
    <property type="entry name" value="RNA_pol_sigma70_r2"/>
</dbReference>
<dbReference type="SUPFAM" id="SSF88659">
    <property type="entry name" value="Sigma3 and sigma4 domains of RNA polymerase sigma factors"/>
    <property type="match status" value="2"/>
</dbReference>
<dbReference type="Pfam" id="PF04542">
    <property type="entry name" value="Sigma70_r2"/>
    <property type="match status" value="1"/>
</dbReference>
<feature type="domain" description="RNA polymerase sigma-70 region 3" evidence="5">
    <location>
        <begin position="121"/>
        <end position="181"/>
    </location>
</feature>
<dbReference type="Pfam" id="PF04545">
    <property type="entry name" value="Sigma70_r4"/>
    <property type="match status" value="1"/>
</dbReference>
<dbReference type="CDD" id="cd06171">
    <property type="entry name" value="Sigma70_r4"/>
    <property type="match status" value="1"/>
</dbReference>
<name>A0A839Q107_MYCIR</name>
<dbReference type="Proteomes" id="UP000550501">
    <property type="component" value="Unassembled WGS sequence"/>
</dbReference>
<dbReference type="GO" id="GO:0016987">
    <property type="term" value="F:sigma factor activity"/>
    <property type="evidence" value="ECO:0007669"/>
    <property type="project" value="UniProtKB-KW"/>
</dbReference>
<dbReference type="InterPro" id="IPR013325">
    <property type="entry name" value="RNA_pol_sigma_r2"/>
</dbReference>
<dbReference type="NCBIfam" id="TIGR02937">
    <property type="entry name" value="sigma70-ECF"/>
    <property type="match status" value="1"/>
</dbReference>
<evidence type="ECO:0000313" key="8">
    <source>
        <dbReference type="EMBL" id="MBB2989113.1"/>
    </source>
</evidence>
<dbReference type="RefSeq" id="WP_311736030.1">
    <property type="nucleotide sequence ID" value="NZ_JACHVU010000001.1"/>
</dbReference>
<reference evidence="8 9" key="1">
    <citation type="submission" date="2020-08" db="EMBL/GenBank/DDBJ databases">
        <title>The Agave Microbiome: Exploring the role of microbial communities in plant adaptations to desert environments.</title>
        <authorList>
            <person name="Partida-Martinez L.P."/>
        </authorList>
    </citation>
    <scope>NUCLEOTIDE SEQUENCE [LARGE SCALE GENOMIC DNA]</scope>
    <source>
        <strain evidence="8 9">AT2.18</strain>
    </source>
</reference>